<dbReference type="PRINTS" id="PR00153">
    <property type="entry name" value="CSAPPISMRASE"/>
</dbReference>
<feature type="domain" description="PPIase cyclophilin-type" evidence="6">
    <location>
        <begin position="19"/>
        <end position="168"/>
    </location>
</feature>
<dbReference type="EMBL" id="CP046276">
    <property type="protein sequence ID" value="QGS51404.1"/>
    <property type="molecule type" value="Genomic_DNA"/>
</dbReference>
<evidence type="ECO:0000313" key="8">
    <source>
        <dbReference type="Proteomes" id="UP000424468"/>
    </source>
</evidence>
<dbReference type="InterPro" id="IPR024936">
    <property type="entry name" value="Cyclophilin-type_PPIase"/>
</dbReference>
<dbReference type="InterPro" id="IPR020892">
    <property type="entry name" value="Cyclophilin-type_PPIase_CS"/>
</dbReference>
<dbReference type="AlphaFoldDB" id="A0A6I6CBQ2"/>
<comment type="function">
    <text evidence="1 5">PPIases accelerate the folding of proteins. It catalyzes the cis-trans isomerization of proline imidic peptide bonds in oligopeptides.</text>
</comment>
<dbReference type="PROSITE" id="PS50072">
    <property type="entry name" value="CSA_PPIASE_2"/>
    <property type="match status" value="1"/>
</dbReference>
<evidence type="ECO:0000259" key="6">
    <source>
        <dbReference type="PROSITE" id="PS50072"/>
    </source>
</evidence>
<dbReference type="EC" id="5.2.1.8" evidence="5"/>
<evidence type="ECO:0000256" key="5">
    <source>
        <dbReference type="RuleBase" id="RU363019"/>
    </source>
</evidence>
<protein>
    <recommendedName>
        <fullName evidence="5">Peptidyl-prolyl cis-trans isomerase</fullName>
        <shortName evidence="5">PPIase</shortName>
        <ecNumber evidence="5">5.2.1.8</ecNumber>
    </recommendedName>
</protein>
<proteinExistence type="inferred from homology"/>
<dbReference type="PANTHER" id="PTHR45625">
    <property type="entry name" value="PEPTIDYL-PROLYL CIS-TRANS ISOMERASE-RELATED"/>
    <property type="match status" value="1"/>
</dbReference>
<dbReference type="RefSeq" id="WP_211360459.1">
    <property type="nucleotide sequence ID" value="NZ_CP046276.1"/>
</dbReference>
<dbReference type="Pfam" id="PF00160">
    <property type="entry name" value="Pro_isomerase"/>
    <property type="match status" value="1"/>
</dbReference>
<dbReference type="Proteomes" id="UP000424468">
    <property type="component" value="Chromosome"/>
</dbReference>
<reference evidence="7 8" key="1">
    <citation type="submission" date="2019-11" db="EMBL/GenBank/DDBJ databases">
        <title>Complete genome sequence of Spiroplasma tabanidicola TAUS-1 (DSM 22603).</title>
        <authorList>
            <person name="Huang C.-T."/>
            <person name="Lin Y.-C."/>
            <person name="Kuo C.-H."/>
        </authorList>
    </citation>
    <scope>NUCLEOTIDE SEQUENCE [LARGE SCALE GENOMIC DNA]</scope>
    <source>
        <strain evidence="7 8">TAUS-1</strain>
    </source>
</reference>
<dbReference type="GO" id="GO:0006457">
    <property type="term" value="P:protein folding"/>
    <property type="evidence" value="ECO:0007669"/>
    <property type="project" value="InterPro"/>
</dbReference>
<dbReference type="InterPro" id="IPR029000">
    <property type="entry name" value="Cyclophilin-like_dom_sf"/>
</dbReference>
<evidence type="ECO:0000256" key="2">
    <source>
        <dbReference type="ARBA" id="ARBA00007365"/>
    </source>
</evidence>
<evidence type="ECO:0000256" key="3">
    <source>
        <dbReference type="ARBA" id="ARBA00023110"/>
    </source>
</evidence>
<organism evidence="7 8">
    <name type="scientific">Spiroplasma tabanidicola</name>
    <dbReference type="NCBI Taxonomy" id="324079"/>
    <lineage>
        <taxon>Bacteria</taxon>
        <taxon>Bacillati</taxon>
        <taxon>Mycoplasmatota</taxon>
        <taxon>Mollicutes</taxon>
        <taxon>Entomoplasmatales</taxon>
        <taxon>Spiroplasmataceae</taxon>
        <taxon>Spiroplasma</taxon>
    </lineage>
</organism>
<name>A0A6I6CBQ2_9MOLU</name>
<dbReference type="PIRSF" id="PIRSF001467">
    <property type="entry name" value="Peptidylpro_ismrse"/>
    <property type="match status" value="1"/>
</dbReference>
<dbReference type="KEGG" id="stab:STABA_v1c00370"/>
<comment type="similarity">
    <text evidence="2 5">Belongs to the cyclophilin-type PPIase family.</text>
</comment>
<keyword evidence="8" id="KW-1185">Reference proteome</keyword>
<dbReference type="InterPro" id="IPR044666">
    <property type="entry name" value="Cyclophilin_A-like"/>
</dbReference>
<sequence length="170" mass="19252">MKTVKIKIILEDGRIMDAELYPQLAPLSVENFVNLVKQKYYDGLIFHRVIKGFMIQGGGFNIEMQEKEDLQPIKGEFSSNGWKDNLKLKHEQGVLSMARTNDPNSATSQFFIVTGEAGFLDGQYATFGKLIGQKSLEVARQIENVETISIDFYDDVPKTPVIIKTIELLY</sequence>
<dbReference type="InterPro" id="IPR002130">
    <property type="entry name" value="Cyclophilin-type_PPIase_dom"/>
</dbReference>
<dbReference type="PANTHER" id="PTHR45625:SF4">
    <property type="entry name" value="PEPTIDYLPROLYL ISOMERASE DOMAIN AND WD REPEAT-CONTAINING PROTEIN 1"/>
    <property type="match status" value="1"/>
</dbReference>
<dbReference type="GO" id="GO:0003755">
    <property type="term" value="F:peptidyl-prolyl cis-trans isomerase activity"/>
    <property type="evidence" value="ECO:0007669"/>
    <property type="project" value="UniProtKB-UniRule"/>
</dbReference>
<comment type="catalytic activity">
    <reaction evidence="5">
        <text>[protein]-peptidylproline (omega=180) = [protein]-peptidylproline (omega=0)</text>
        <dbReference type="Rhea" id="RHEA:16237"/>
        <dbReference type="Rhea" id="RHEA-COMP:10747"/>
        <dbReference type="Rhea" id="RHEA-COMP:10748"/>
        <dbReference type="ChEBI" id="CHEBI:83833"/>
        <dbReference type="ChEBI" id="CHEBI:83834"/>
        <dbReference type="EC" id="5.2.1.8"/>
    </reaction>
</comment>
<dbReference type="SUPFAM" id="SSF50891">
    <property type="entry name" value="Cyclophilin-like"/>
    <property type="match status" value="1"/>
</dbReference>
<keyword evidence="3 5" id="KW-0697">Rotamase</keyword>
<evidence type="ECO:0000313" key="7">
    <source>
        <dbReference type="EMBL" id="QGS51404.1"/>
    </source>
</evidence>
<dbReference type="Gene3D" id="2.40.100.10">
    <property type="entry name" value="Cyclophilin-like"/>
    <property type="match status" value="1"/>
</dbReference>
<dbReference type="PROSITE" id="PS00170">
    <property type="entry name" value="CSA_PPIASE_1"/>
    <property type="match status" value="1"/>
</dbReference>
<gene>
    <name evidence="7" type="primary">ppiB</name>
    <name evidence="7" type="ORF">STABA_v1c00370</name>
</gene>
<accession>A0A6I6CBQ2</accession>
<evidence type="ECO:0000256" key="4">
    <source>
        <dbReference type="ARBA" id="ARBA00023235"/>
    </source>
</evidence>
<evidence type="ECO:0000256" key="1">
    <source>
        <dbReference type="ARBA" id="ARBA00002388"/>
    </source>
</evidence>
<keyword evidence="4 5" id="KW-0413">Isomerase</keyword>